<evidence type="ECO:0000313" key="6">
    <source>
        <dbReference type="Proteomes" id="UP000285744"/>
    </source>
</evidence>
<keyword evidence="2" id="KW-0012">Acyltransferase</keyword>
<feature type="domain" description="N-acetyltransferase" evidence="3">
    <location>
        <begin position="3"/>
        <end position="146"/>
    </location>
</feature>
<keyword evidence="7" id="KW-1185">Reference proteome</keyword>
<gene>
    <name evidence="4" type="ORF">D7I43_01670</name>
    <name evidence="5" type="ORF">OG994_04335</name>
</gene>
<dbReference type="PANTHER" id="PTHR43877:SF1">
    <property type="entry name" value="ACETYLTRANSFERASE"/>
    <property type="match status" value="1"/>
</dbReference>
<dbReference type="CDD" id="cd04301">
    <property type="entry name" value="NAT_SF"/>
    <property type="match status" value="1"/>
</dbReference>
<dbReference type="Proteomes" id="UP000285744">
    <property type="component" value="Unassembled WGS sequence"/>
</dbReference>
<evidence type="ECO:0000313" key="7">
    <source>
        <dbReference type="Proteomes" id="UP001432190"/>
    </source>
</evidence>
<dbReference type="OrthoDB" id="9789603at2"/>
<dbReference type="Pfam" id="PF00583">
    <property type="entry name" value="Acetyltransf_1"/>
    <property type="match status" value="1"/>
</dbReference>
<dbReference type="Proteomes" id="UP001432190">
    <property type="component" value="Chromosome"/>
</dbReference>
<dbReference type="EMBL" id="RAQQ01000001">
    <property type="protein sequence ID" value="RKF29296.1"/>
    <property type="molecule type" value="Genomic_DNA"/>
</dbReference>
<dbReference type="Gene3D" id="3.40.630.30">
    <property type="match status" value="1"/>
</dbReference>
<organism evidence="4 6">
    <name type="scientific">Micromonospora globbae</name>
    <dbReference type="NCBI Taxonomy" id="1894969"/>
    <lineage>
        <taxon>Bacteria</taxon>
        <taxon>Bacillati</taxon>
        <taxon>Actinomycetota</taxon>
        <taxon>Actinomycetes</taxon>
        <taxon>Micromonosporales</taxon>
        <taxon>Micromonosporaceae</taxon>
        <taxon>Micromonospora</taxon>
    </lineage>
</organism>
<name>A0A420F8S9_9ACTN</name>
<dbReference type="PROSITE" id="PS51186">
    <property type="entry name" value="GNAT"/>
    <property type="match status" value="1"/>
</dbReference>
<dbReference type="InterPro" id="IPR050832">
    <property type="entry name" value="Bact_Acetyltransf"/>
</dbReference>
<evidence type="ECO:0000256" key="2">
    <source>
        <dbReference type="ARBA" id="ARBA00023315"/>
    </source>
</evidence>
<evidence type="ECO:0000256" key="1">
    <source>
        <dbReference type="ARBA" id="ARBA00022679"/>
    </source>
</evidence>
<accession>A0A420F8S9</accession>
<reference evidence="5" key="2">
    <citation type="submission" date="2022-10" db="EMBL/GenBank/DDBJ databases">
        <title>The complete genomes of actinobacterial strains from the NBC collection.</title>
        <authorList>
            <person name="Joergensen T.S."/>
            <person name="Alvarez Arevalo M."/>
            <person name="Sterndorff E.B."/>
            <person name="Faurdal D."/>
            <person name="Vuksanovic O."/>
            <person name="Mourched A.-S."/>
            <person name="Charusanti P."/>
            <person name="Shaw S."/>
            <person name="Blin K."/>
            <person name="Weber T."/>
        </authorList>
    </citation>
    <scope>NUCLEOTIDE SEQUENCE</scope>
    <source>
        <strain evidence="5">NBC_00256</strain>
    </source>
</reference>
<sequence length="146" mass="16015">MDGDLRPVRREDAARLAVLLTQLGYPTEEPEAAARLRYWGDDAAGVLIGADVGGELAGVAALHVAPLLELTGRWARLVVLVVDEEHRGKGIGRRLVEAAESRAAELGCRRMEVTSSRQRGDAHRLYRRLGYEDVCARSARFLKLLG</sequence>
<dbReference type="EMBL" id="CP108084">
    <property type="protein sequence ID" value="WUP50750.1"/>
    <property type="molecule type" value="Genomic_DNA"/>
</dbReference>
<evidence type="ECO:0000313" key="4">
    <source>
        <dbReference type="EMBL" id="RKF29296.1"/>
    </source>
</evidence>
<dbReference type="InterPro" id="IPR000182">
    <property type="entry name" value="GNAT_dom"/>
</dbReference>
<dbReference type="InterPro" id="IPR016181">
    <property type="entry name" value="Acyl_CoA_acyltransferase"/>
</dbReference>
<reference evidence="4 6" key="1">
    <citation type="journal article" date="2018" name="Int. J. Syst. Evol. Microbiol.">
        <title>Micromonospora globbae sp. nov., an endophytic actinomycete isolated from roots of Globba winitii C. H. Wright.</title>
        <authorList>
            <person name="Kuncharoen N."/>
            <person name="Pittayakhajonwut P."/>
            <person name="Tanasupawat S."/>
        </authorList>
    </citation>
    <scope>NUCLEOTIDE SEQUENCE [LARGE SCALE GENOMIC DNA]</scope>
    <source>
        <strain evidence="4 6">WPS1-2</strain>
    </source>
</reference>
<dbReference type="PANTHER" id="PTHR43877">
    <property type="entry name" value="AMINOALKYLPHOSPHONATE N-ACETYLTRANSFERASE-RELATED-RELATED"/>
    <property type="match status" value="1"/>
</dbReference>
<dbReference type="SUPFAM" id="SSF55729">
    <property type="entry name" value="Acyl-CoA N-acyltransferases (Nat)"/>
    <property type="match status" value="1"/>
</dbReference>
<dbReference type="RefSeq" id="WP_120326535.1">
    <property type="nucleotide sequence ID" value="NZ_CP108084.1"/>
</dbReference>
<evidence type="ECO:0000313" key="5">
    <source>
        <dbReference type="EMBL" id="WUP50750.1"/>
    </source>
</evidence>
<dbReference type="AlphaFoldDB" id="A0A420F8S9"/>
<evidence type="ECO:0000259" key="3">
    <source>
        <dbReference type="PROSITE" id="PS51186"/>
    </source>
</evidence>
<proteinExistence type="predicted"/>
<keyword evidence="1 4" id="KW-0808">Transferase</keyword>
<protein>
    <submittedName>
        <fullName evidence="4">GNAT family N-acetyltransferase</fullName>
    </submittedName>
</protein>
<dbReference type="GO" id="GO:0016747">
    <property type="term" value="F:acyltransferase activity, transferring groups other than amino-acyl groups"/>
    <property type="evidence" value="ECO:0007669"/>
    <property type="project" value="InterPro"/>
</dbReference>